<accession>S9TUP8</accession>
<proteinExistence type="predicted"/>
<gene>
    <name evidence="2" type="ORF">STCU_09068</name>
</gene>
<protein>
    <recommendedName>
        <fullName evidence="4">Enkurin domain-containing protein</fullName>
    </recommendedName>
</protein>
<keyword evidence="1" id="KW-0175">Coiled coil</keyword>
<organism evidence="2 3">
    <name type="scientific">Strigomonas culicis</name>
    <dbReference type="NCBI Taxonomy" id="28005"/>
    <lineage>
        <taxon>Eukaryota</taxon>
        <taxon>Discoba</taxon>
        <taxon>Euglenozoa</taxon>
        <taxon>Kinetoplastea</taxon>
        <taxon>Metakinetoplastina</taxon>
        <taxon>Trypanosomatida</taxon>
        <taxon>Trypanosomatidae</taxon>
        <taxon>Strigomonadinae</taxon>
        <taxon>Strigomonas</taxon>
    </lineage>
</organism>
<evidence type="ECO:0008006" key="4">
    <source>
        <dbReference type="Google" id="ProtNLM"/>
    </source>
</evidence>
<sequence>MYWRTCTWILSPAPFSPLHTVVVSCRVSYRNPTGMDKTADVFGRGTPAGDAIYRAYHHPTKPSTLDPELAARLARMREERQREEAARIKVKPIPKSQAPINAPRVGQGKRATAEQIAQWRLSQIPHRKAQTQIEAELRVHPPQPSPTYKRAPMTEAEKDRLAEVMQFGQELPKPKELTGVNRARYNKLDQRAKLKDEFKRLEREAQHIRDELAELRSGDTGGTTSSAYVEGERLRRNANNLTIVEQRQRERELAQVLSDLIREMHEVDEQITHLPPARLRRVGQERHVSVRGKGLCVRGAPWRSPRAAAPFCRLHLSRLWRL</sequence>
<evidence type="ECO:0000313" key="2">
    <source>
        <dbReference type="EMBL" id="EPY20283.1"/>
    </source>
</evidence>
<name>S9TUP8_9TRYP</name>
<comment type="caution">
    <text evidence="2">The sequence shown here is derived from an EMBL/GenBank/DDBJ whole genome shotgun (WGS) entry which is preliminary data.</text>
</comment>
<dbReference type="OrthoDB" id="272083at2759"/>
<dbReference type="AlphaFoldDB" id="S9TUP8"/>
<dbReference type="EMBL" id="ATMH01009068">
    <property type="protein sequence ID" value="EPY20283.1"/>
    <property type="molecule type" value="Genomic_DNA"/>
</dbReference>
<feature type="coiled-coil region" evidence="1">
    <location>
        <begin position="184"/>
        <end position="218"/>
    </location>
</feature>
<reference evidence="2 3" key="1">
    <citation type="journal article" date="2013" name="PLoS ONE">
        <title>Predicting the Proteins of Angomonas deanei, Strigomonas culicis and Their Respective Endosymbionts Reveals New Aspects of the Trypanosomatidae Family.</title>
        <authorList>
            <person name="Motta M.C."/>
            <person name="Martins A.C."/>
            <person name="de Souza S.S."/>
            <person name="Catta-Preta C.M."/>
            <person name="Silva R."/>
            <person name="Klein C.C."/>
            <person name="de Almeida L.G."/>
            <person name="de Lima Cunha O."/>
            <person name="Ciapina L.P."/>
            <person name="Brocchi M."/>
            <person name="Colabardini A.C."/>
            <person name="de Araujo Lima B."/>
            <person name="Machado C.R."/>
            <person name="de Almeida Soares C.M."/>
            <person name="Probst C.M."/>
            <person name="de Menezes C.B."/>
            <person name="Thompson C.E."/>
            <person name="Bartholomeu D.C."/>
            <person name="Gradia D.F."/>
            <person name="Pavoni D.P."/>
            <person name="Grisard E.C."/>
            <person name="Fantinatti-Garboggini F."/>
            <person name="Marchini F.K."/>
            <person name="Rodrigues-Luiz G.F."/>
            <person name="Wagner G."/>
            <person name="Goldman G.H."/>
            <person name="Fietto J.L."/>
            <person name="Elias M.C."/>
            <person name="Goldman M.H."/>
            <person name="Sagot M.F."/>
            <person name="Pereira M."/>
            <person name="Stoco P.H."/>
            <person name="de Mendonca-Neto R.P."/>
            <person name="Teixeira S.M."/>
            <person name="Maciel T.E."/>
            <person name="de Oliveira Mendes T.A."/>
            <person name="Urmenyi T.P."/>
            <person name="de Souza W."/>
            <person name="Schenkman S."/>
            <person name="de Vasconcelos A.T."/>
        </authorList>
    </citation>
    <scope>NUCLEOTIDE SEQUENCE [LARGE SCALE GENOMIC DNA]</scope>
</reference>
<evidence type="ECO:0000256" key="1">
    <source>
        <dbReference type="SAM" id="Coils"/>
    </source>
</evidence>
<keyword evidence="3" id="KW-1185">Reference proteome</keyword>
<dbReference type="Proteomes" id="UP000015354">
    <property type="component" value="Unassembled WGS sequence"/>
</dbReference>
<evidence type="ECO:0000313" key="3">
    <source>
        <dbReference type="Proteomes" id="UP000015354"/>
    </source>
</evidence>
<dbReference type="PROSITE" id="PS51257">
    <property type="entry name" value="PROKAR_LIPOPROTEIN"/>
    <property type="match status" value="1"/>
</dbReference>